<feature type="compositionally biased region" description="Polar residues" evidence="17">
    <location>
        <begin position="304"/>
        <end position="313"/>
    </location>
</feature>
<keyword evidence="10 15" id="KW-0505">Motor protein</keyword>
<dbReference type="GO" id="GO:0005634">
    <property type="term" value="C:nucleus"/>
    <property type="evidence" value="ECO:0007669"/>
    <property type="project" value="UniProtKB-SubCell"/>
</dbReference>
<dbReference type="GO" id="GO:0021846">
    <property type="term" value="P:cell proliferation in forebrain"/>
    <property type="evidence" value="ECO:0007669"/>
    <property type="project" value="Ensembl"/>
</dbReference>
<feature type="region of interest" description="Disordered" evidence="17">
    <location>
        <begin position="136"/>
        <end position="161"/>
    </location>
</feature>
<dbReference type="GO" id="GO:0010389">
    <property type="term" value="P:regulation of G2/M transition of mitotic cell cycle"/>
    <property type="evidence" value="ECO:0007669"/>
    <property type="project" value="Ensembl"/>
</dbReference>
<dbReference type="GO" id="GO:0021772">
    <property type="term" value="P:olfactory bulb development"/>
    <property type="evidence" value="ECO:0007669"/>
    <property type="project" value="Ensembl"/>
</dbReference>
<evidence type="ECO:0000256" key="6">
    <source>
        <dbReference type="ARBA" id="ARBA00022701"/>
    </source>
</evidence>
<feature type="region of interest" description="Disordered" evidence="17">
    <location>
        <begin position="1"/>
        <end position="20"/>
    </location>
</feature>
<dbReference type="GO" id="GO:0001558">
    <property type="term" value="P:regulation of cell growth"/>
    <property type="evidence" value="ECO:0007669"/>
    <property type="project" value="Ensembl"/>
</dbReference>
<dbReference type="GeneTree" id="ENSGT00940000156834"/>
<evidence type="ECO:0000259" key="18">
    <source>
        <dbReference type="PROSITE" id="PS50006"/>
    </source>
</evidence>
<dbReference type="GO" id="GO:0005886">
    <property type="term" value="C:plasma membrane"/>
    <property type="evidence" value="ECO:0007669"/>
    <property type="project" value="Ensembl"/>
</dbReference>
<dbReference type="GO" id="GO:0045184">
    <property type="term" value="P:establishment of protein localization"/>
    <property type="evidence" value="ECO:0007669"/>
    <property type="project" value="Ensembl"/>
</dbReference>
<evidence type="ECO:0000313" key="20">
    <source>
        <dbReference type="Ensembl" id="ENSMSIP00000014512.1"/>
    </source>
</evidence>
<dbReference type="GO" id="GO:0032467">
    <property type="term" value="P:positive regulation of cytokinesis"/>
    <property type="evidence" value="ECO:0007669"/>
    <property type="project" value="Ensembl"/>
</dbReference>
<keyword evidence="12" id="KW-0539">Nucleus</keyword>
<feature type="compositionally biased region" description="Basic and acidic residues" evidence="17">
    <location>
        <begin position="269"/>
        <end position="281"/>
    </location>
</feature>
<name>A0A8C6H3C2_MUSSI</name>
<evidence type="ECO:0000256" key="11">
    <source>
        <dbReference type="ARBA" id="ARBA00023212"/>
    </source>
</evidence>
<feature type="compositionally biased region" description="Polar residues" evidence="17">
    <location>
        <begin position="144"/>
        <end position="153"/>
    </location>
</feature>
<organism evidence="20 21">
    <name type="scientific">Mus spicilegus</name>
    <name type="common">Mound-building mouse</name>
    <dbReference type="NCBI Taxonomy" id="10103"/>
    <lineage>
        <taxon>Eukaryota</taxon>
        <taxon>Metazoa</taxon>
        <taxon>Chordata</taxon>
        <taxon>Craniata</taxon>
        <taxon>Vertebrata</taxon>
        <taxon>Euteleostomi</taxon>
        <taxon>Mammalia</taxon>
        <taxon>Eutheria</taxon>
        <taxon>Euarchontoglires</taxon>
        <taxon>Glires</taxon>
        <taxon>Rodentia</taxon>
        <taxon>Myomorpha</taxon>
        <taxon>Muroidea</taxon>
        <taxon>Muridae</taxon>
        <taxon>Murinae</taxon>
        <taxon>Mus</taxon>
        <taxon>Mus</taxon>
    </lineage>
</organism>
<dbReference type="Ensembl" id="ENSMSIT00000018494.1">
    <property type="protein sequence ID" value="ENSMSIP00000014573.1"/>
    <property type="gene ID" value="ENSMSIG00000012445.1"/>
</dbReference>
<dbReference type="PANTHER" id="PTHR47117">
    <property type="entry name" value="STAR-RELATED LIPID TRANSFER PROTEIN 9"/>
    <property type="match status" value="1"/>
</dbReference>
<accession>A0A8C6H3C2</accession>
<feature type="coiled-coil region" evidence="16">
    <location>
        <begin position="749"/>
        <end position="805"/>
    </location>
</feature>
<dbReference type="GO" id="GO:0005829">
    <property type="term" value="C:cytosol"/>
    <property type="evidence" value="ECO:0007669"/>
    <property type="project" value="Ensembl"/>
</dbReference>
<evidence type="ECO:0000256" key="16">
    <source>
        <dbReference type="SAM" id="Coils"/>
    </source>
</evidence>
<dbReference type="GO" id="GO:0021987">
    <property type="term" value="P:cerebral cortex development"/>
    <property type="evidence" value="ECO:0007669"/>
    <property type="project" value="Ensembl"/>
</dbReference>
<feature type="compositionally biased region" description="Polar residues" evidence="17">
    <location>
        <begin position="1661"/>
        <end position="1676"/>
    </location>
</feature>
<evidence type="ECO:0000256" key="10">
    <source>
        <dbReference type="ARBA" id="ARBA00023175"/>
    </source>
</evidence>
<dbReference type="PROSITE" id="PS00411">
    <property type="entry name" value="KINESIN_MOTOR_1"/>
    <property type="match status" value="1"/>
</dbReference>
<dbReference type="InterPro" id="IPR036961">
    <property type="entry name" value="Kinesin_motor_dom_sf"/>
</dbReference>
<dbReference type="CDD" id="cd22707">
    <property type="entry name" value="FHA_KIF14"/>
    <property type="match status" value="1"/>
</dbReference>
<dbReference type="InterPro" id="IPR056523">
    <property type="entry name" value="4HB_KIF14"/>
</dbReference>
<dbReference type="GO" id="GO:0031146">
    <property type="term" value="P:SCF-dependent proteasomal ubiquitin-dependent protein catabolic process"/>
    <property type="evidence" value="ECO:0007669"/>
    <property type="project" value="Ensembl"/>
</dbReference>
<evidence type="ECO:0000256" key="7">
    <source>
        <dbReference type="ARBA" id="ARBA00022741"/>
    </source>
</evidence>
<dbReference type="InterPro" id="IPR019821">
    <property type="entry name" value="Kinesin_motor_CS"/>
</dbReference>
<comment type="subunit">
    <text evidence="13">Directly interacts with PRC1 within a complex also containing KIF4A, KIF20A and KIF23; targets to the central spindle. Directly interacts with CIT depending on the activation state of the kinase (stronger interaction with the kinase-dead form); targets to the midbody. Interacts with ARRB2; the interaction is detected in the nucleus upon OR1D2 stimulation. Interacts with AKT1; the interaction is detected in the plasma membrane upon INS stimulation and promotes AKT1 phosphorylation. Interacts with SVIL; at midbody during cytokinesis. Interacts with RADIL (via PDZ domain); recruits RADIL to the microtubule network restricting RADIL from interaction with activated RAP1A.</text>
</comment>
<dbReference type="GO" id="GO:0030165">
    <property type="term" value="F:PDZ domain binding"/>
    <property type="evidence" value="ECO:0007669"/>
    <property type="project" value="Ensembl"/>
</dbReference>
<evidence type="ECO:0000259" key="19">
    <source>
        <dbReference type="PROSITE" id="PS50067"/>
    </source>
</evidence>
<keyword evidence="9 16" id="KW-0175">Coiled coil</keyword>
<feature type="domain" description="Kinesin motor" evidence="19">
    <location>
        <begin position="395"/>
        <end position="738"/>
    </location>
</feature>
<comment type="subcellular location">
    <subcellularLocation>
        <location evidence="2">Cytoplasm</location>
        <location evidence="2">Cytoskeleton</location>
        <location evidence="2">Spindle</location>
    </subcellularLocation>
    <subcellularLocation>
        <location evidence="3">Midbody</location>
    </subcellularLocation>
    <subcellularLocation>
        <location evidence="1">Nucleus</location>
    </subcellularLocation>
</comment>
<dbReference type="GO" id="GO:0005524">
    <property type="term" value="F:ATP binding"/>
    <property type="evidence" value="ECO:0007669"/>
    <property type="project" value="UniProtKB-UniRule"/>
</dbReference>
<dbReference type="GO" id="GO:0021685">
    <property type="term" value="P:cerebellar granular layer structural organization"/>
    <property type="evidence" value="ECO:0007669"/>
    <property type="project" value="Ensembl"/>
</dbReference>
<feature type="compositionally biased region" description="Basic and acidic residues" evidence="17">
    <location>
        <begin position="319"/>
        <end position="331"/>
    </location>
</feature>
<dbReference type="FunFam" id="2.60.200.20:FF:000020">
    <property type="entry name" value="Kinesin family member 14"/>
    <property type="match status" value="1"/>
</dbReference>
<dbReference type="GO" id="GO:0032487">
    <property type="term" value="P:regulation of Rap protein signal transduction"/>
    <property type="evidence" value="ECO:0007669"/>
    <property type="project" value="Ensembl"/>
</dbReference>
<dbReference type="Proteomes" id="UP000694415">
    <property type="component" value="Unplaced"/>
</dbReference>
<keyword evidence="4" id="KW-0963">Cytoplasm</keyword>
<dbReference type="SUPFAM" id="SSF52540">
    <property type="entry name" value="P-loop containing nucleoside triphosphate hydrolases"/>
    <property type="match status" value="1"/>
</dbReference>
<keyword evidence="5" id="KW-0597">Phosphoprotein</keyword>
<dbReference type="PANTHER" id="PTHR47117:SF7">
    <property type="entry name" value="KINESIN-LIKE PROTEIN KIF14"/>
    <property type="match status" value="1"/>
</dbReference>
<dbReference type="Gene3D" id="2.60.200.20">
    <property type="match status" value="1"/>
</dbReference>
<dbReference type="PROSITE" id="PS50067">
    <property type="entry name" value="KINESIN_MOTOR_2"/>
    <property type="match status" value="1"/>
</dbReference>
<dbReference type="GO" id="GO:0019901">
    <property type="term" value="F:protein kinase binding"/>
    <property type="evidence" value="ECO:0007669"/>
    <property type="project" value="Ensembl"/>
</dbReference>
<dbReference type="Gene3D" id="3.40.850.10">
    <property type="entry name" value="Kinesin motor domain"/>
    <property type="match status" value="1"/>
</dbReference>
<feature type="coiled-coil region" evidence="16">
    <location>
        <begin position="967"/>
        <end position="1109"/>
    </location>
</feature>
<dbReference type="GO" id="GO:0021766">
    <property type="term" value="P:hippocampus development"/>
    <property type="evidence" value="ECO:0007669"/>
    <property type="project" value="Ensembl"/>
</dbReference>
<dbReference type="GO" id="GO:0021693">
    <property type="term" value="P:cerebellar Purkinje cell layer structural organization"/>
    <property type="evidence" value="ECO:0007669"/>
    <property type="project" value="Ensembl"/>
</dbReference>
<dbReference type="GO" id="GO:0030334">
    <property type="term" value="P:regulation of cell migration"/>
    <property type="evidence" value="ECO:0007669"/>
    <property type="project" value="Ensembl"/>
</dbReference>
<dbReference type="GO" id="GO:0031641">
    <property type="term" value="P:regulation of myelination"/>
    <property type="evidence" value="ECO:0007669"/>
    <property type="project" value="Ensembl"/>
</dbReference>
<keyword evidence="6" id="KW-0493">Microtubule</keyword>
<comment type="similarity">
    <text evidence="15">Belongs to the TRAFAC class myosin-kinesin ATPase superfamily. Kinesin family.</text>
</comment>
<evidence type="ECO:0000256" key="8">
    <source>
        <dbReference type="ARBA" id="ARBA00022840"/>
    </source>
</evidence>
<dbReference type="Ensembl" id="ENSMSIT00000018430.1">
    <property type="protein sequence ID" value="ENSMSIP00000014512.1"/>
    <property type="gene ID" value="ENSMSIG00000012445.1"/>
</dbReference>
<evidence type="ECO:0000256" key="15">
    <source>
        <dbReference type="PROSITE-ProRule" id="PRU00283"/>
    </source>
</evidence>
<dbReference type="GO" id="GO:0005874">
    <property type="term" value="C:microtubule"/>
    <property type="evidence" value="ECO:0007669"/>
    <property type="project" value="UniProtKB-KW"/>
</dbReference>
<feature type="domain" description="FHA" evidence="18">
    <location>
        <begin position="862"/>
        <end position="913"/>
    </location>
</feature>
<dbReference type="GO" id="GO:0008574">
    <property type="term" value="F:plus-end-directed microtubule motor activity"/>
    <property type="evidence" value="ECO:0007669"/>
    <property type="project" value="Ensembl"/>
</dbReference>
<dbReference type="SMART" id="SM00240">
    <property type="entry name" value="FHA"/>
    <property type="match status" value="1"/>
</dbReference>
<dbReference type="InterPro" id="IPR008984">
    <property type="entry name" value="SMAD_FHA_dom_sf"/>
</dbReference>
<dbReference type="SMART" id="SM00129">
    <property type="entry name" value="KISc"/>
    <property type="match status" value="1"/>
</dbReference>
<evidence type="ECO:0000256" key="13">
    <source>
        <dbReference type="ARBA" id="ARBA00064520"/>
    </source>
</evidence>
<dbReference type="FunFam" id="3.40.850.10:FF:000042">
    <property type="entry name" value="Kinesin family member 14"/>
    <property type="match status" value="1"/>
</dbReference>
<dbReference type="GO" id="GO:0008017">
    <property type="term" value="F:microtubule binding"/>
    <property type="evidence" value="ECO:0007669"/>
    <property type="project" value="Ensembl"/>
</dbReference>
<feature type="compositionally biased region" description="Polar residues" evidence="17">
    <location>
        <begin position="195"/>
        <end position="216"/>
    </location>
</feature>
<dbReference type="InterPro" id="IPR027417">
    <property type="entry name" value="P-loop_NTPase"/>
</dbReference>
<evidence type="ECO:0000256" key="4">
    <source>
        <dbReference type="ARBA" id="ARBA00022490"/>
    </source>
</evidence>
<dbReference type="InterPro" id="IPR000253">
    <property type="entry name" value="FHA_dom"/>
</dbReference>
<dbReference type="Pfam" id="PF00498">
    <property type="entry name" value="FHA"/>
    <property type="match status" value="1"/>
</dbReference>
<feature type="compositionally biased region" description="Basic residues" evidence="17">
    <location>
        <begin position="1"/>
        <end position="10"/>
    </location>
</feature>
<dbReference type="SUPFAM" id="SSF49879">
    <property type="entry name" value="SMAD/FHA domain"/>
    <property type="match status" value="1"/>
</dbReference>
<dbReference type="Pfam" id="PF00225">
    <property type="entry name" value="Kinesin"/>
    <property type="match status" value="1"/>
</dbReference>
<dbReference type="GO" id="GO:0030155">
    <property type="term" value="P:regulation of cell adhesion"/>
    <property type="evidence" value="ECO:0007669"/>
    <property type="project" value="Ensembl"/>
</dbReference>
<dbReference type="GO" id="GO:0007080">
    <property type="term" value="P:mitotic metaphase chromosome alignment"/>
    <property type="evidence" value="ECO:0007669"/>
    <property type="project" value="Ensembl"/>
</dbReference>
<dbReference type="GO" id="GO:0051233">
    <property type="term" value="C:spindle midzone"/>
    <property type="evidence" value="ECO:0007669"/>
    <property type="project" value="Ensembl"/>
</dbReference>
<dbReference type="GO" id="GO:0034446">
    <property type="term" value="P:substrate adhesion-dependent cell spreading"/>
    <property type="evidence" value="ECO:0007669"/>
    <property type="project" value="Ensembl"/>
</dbReference>
<feature type="region of interest" description="Disordered" evidence="17">
    <location>
        <begin position="1620"/>
        <end position="1676"/>
    </location>
</feature>
<dbReference type="Pfam" id="PF23313">
    <property type="entry name" value="4HB_KIF14"/>
    <property type="match status" value="1"/>
</dbReference>
<reference evidence="20" key="1">
    <citation type="submission" date="2025-05" db="UniProtKB">
        <authorList>
            <consortium name="Ensembl"/>
        </authorList>
    </citation>
    <scope>IDENTIFICATION</scope>
</reference>
<evidence type="ECO:0000256" key="1">
    <source>
        <dbReference type="ARBA" id="ARBA00004123"/>
    </source>
</evidence>
<protein>
    <recommendedName>
        <fullName evidence="14">Kinesin-like protein KIF14</fullName>
    </recommendedName>
</protein>
<dbReference type="PRINTS" id="PR00380">
    <property type="entry name" value="KINESINHEAVY"/>
</dbReference>
<dbReference type="GO" id="GO:0051301">
    <property type="term" value="P:cell division"/>
    <property type="evidence" value="ECO:0007669"/>
    <property type="project" value="Ensembl"/>
</dbReference>
<feature type="compositionally biased region" description="Basic and acidic residues" evidence="17">
    <location>
        <begin position="1632"/>
        <end position="1644"/>
    </location>
</feature>
<keyword evidence="7 15" id="KW-0547">Nucleotide-binding</keyword>
<keyword evidence="8 15" id="KW-0067">ATP-binding</keyword>
<dbReference type="CDD" id="cd01365">
    <property type="entry name" value="KISc_KIF1A_KIF1B"/>
    <property type="match status" value="1"/>
</dbReference>
<keyword evidence="21" id="KW-1185">Reference proteome</keyword>
<sequence>MSVHTSHSRHNIGSLEVSSSQKISASSGLVHSSRLELHLKADMSECENHDPLVNAGSKTIDINSTYVISACKKTRETPVTSDPRRLTLQRRATCGNRESSLLGSELGDTTRRTADTSLRLQRRHDRADYVGKWETLNPVGGNPGSNSASQASRTEAKGVNNDTRVLSSVVSVKDSNDTGLTRCKDPGPPVGASNEKVTVKNTNSRAPVGSQCQTEAMRSGHLVVQPTESKSDTPVSGGRNSHRGNAGKDTAKQVGTFGSSDTRTPVKCVLEHRWTPRHDPPPPKSPALSTPKNNGKDIPKHGSTFRSASSESRTPVKCVPEHRWTPRHDLPPPKSPALSTLKNRIASPRVKPRPKSSLFANKRESSRESTLPPEENSLVQKTFTEPDSLKVENSQVTVAVRVRPFSKREKTEKASQVVFTNGEEITVEHPDMKQVYSFIYDVSFWSFDECHPGYASQTTVYETLAAPLLDRAFEGYNTCLFAYGQTGSGKSYTMMGLNEEPGIIPRFCEDLFAQIAKKQTSEVSYHLEMSFFEVYNEKIHDLLVCKGENGQRKQPLRVREHPVSGPYVEGLSMNVVSSYSDIQSWLELGNKQRATAATGMNDKSSRSHSVFTLVMTQTKTEVVEGEEHDHRITSRINLVDLAGSERCSTAHSSGQRLKEGVSINKSLLTLGKVISALSEQANGKRVFIPYRESTLTWLLKESLGGNSKTAMIATVSPAASNIEETLSTLRYATQARLIVNIAKVNEDMNAKLIRELKAEIEKLKAAQRSNRNIDPERYRLCRQEITSLRMKLHQQERDMAEIQRVWKEKFEQAEKRKLQETKELQKAGVTFQMDNHLPNLVNLNEDPQLSEMLLYMVKEGVTTVGKHTPSSSHDIQLSGVLIADDHCTIRNFGGTVSIVPAGEAKTYVNGTHISEPTVLHHGDRVVLGGDHYFRFNHPVEVQKGKKLSSRNNLTTSEGPKDFEFAKNELLTAQRSRLEAEIKDAQLKAKEEMMQGIQIAKEMAQQELSSQKAAYERKIQALEAELREESQRKRLEELNNQKASHKIEELERAKQHLEQEVYVNKRRLEMETLATKQALEDHRIRHARILEALEIEKQKIAEEVQMLQENRGNRDKTFTIQPNWNSMKLSTMIQEANAISDKFKKCYIFGRHDASDKGRSDTSVRVRNLQLGISTFWSLEKFESKLAAMKELYESNGGDRDEDVFCDPADEWEPDITSTPVSSLSRRRSRSLMKNRRVSGCLHDIHPIQSMQSSHSSGLMEKPSTIYSNSSESFLPGICKELIGSSIDFLGQSFDEEKTIADSLINNLLRLHNGVIAISKAHEEQDEESQDNLFSDRAAQALTIQVACAFEQLVVLFKHWLGDFLPCTGSAKLEDELRQDIKKLGGYLQLFLQGCCSDISSMVKEAQNKVMEIIQQAVQCVGQLAVLKGSKLCVLENSNKVSSTQEFMAALQDGVTSGMKSLLDSGLETAQDLRQDLSRQSAREEVTKQMKASTVEWVGSLENAVAEWRTKSFRTQAQEGSRQLVSKLLSLASEFLKLKSCLQQTVEMIVSALRGCPSDLHCLRSCTETICSLARKLHSDFSALSASAGSCGNELPRADCEELESLAKSLLLCFECGESPGLSKPWESCSSNSKEEQCKSDRADCGKSGPRRACEPHGDATQAVSSGDCTPNRIQWV</sequence>
<dbReference type="PROSITE" id="PS50006">
    <property type="entry name" value="FHA_DOMAIN"/>
    <property type="match status" value="1"/>
</dbReference>
<dbReference type="Pfam" id="PF16183">
    <property type="entry name" value="Kinesin_assoc"/>
    <property type="match status" value="1"/>
</dbReference>
<keyword evidence="11" id="KW-0206">Cytoskeleton</keyword>
<dbReference type="GO" id="GO:0016887">
    <property type="term" value="F:ATP hydrolysis activity"/>
    <property type="evidence" value="ECO:0007669"/>
    <property type="project" value="Ensembl"/>
</dbReference>
<evidence type="ECO:0000256" key="12">
    <source>
        <dbReference type="ARBA" id="ARBA00023242"/>
    </source>
</evidence>
<evidence type="ECO:0000313" key="21">
    <source>
        <dbReference type="Proteomes" id="UP000694415"/>
    </source>
</evidence>
<dbReference type="InterPro" id="IPR001752">
    <property type="entry name" value="Kinesin_motor_dom"/>
</dbReference>
<evidence type="ECO:0000256" key="9">
    <source>
        <dbReference type="ARBA" id="ARBA00023054"/>
    </source>
</evidence>
<proteinExistence type="inferred from homology"/>
<evidence type="ECO:0000256" key="17">
    <source>
        <dbReference type="SAM" id="MobiDB-lite"/>
    </source>
</evidence>
<evidence type="ECO:0000256" key="3">
    <source>
        <dbReference type="ARBA" id="ARBA00004214"/>
    </source>
</evidence>
<dbReference type="InterPro" id="IPR032405">
    <property type="entry name" value="Kinesin_assoc"/>
</dbReference>
<evidence type="ECO:0000256" key="2">
    <source>
        <dbReference type="ARBA" id="ARBA00004186"/>
    </source>
</evidence>
<dbReference type="GO" id="GO:2000045">
    <property type="term" value="P:regulation of G1/S transition of mitotic cell cycle"/>
    <property type="evidence" value="ECO:0007669"/>
    <property type="project" value="Ensembl"/>
</dbReference>
<feature type="region of interest" description="Disordered" evidence="17">
    <location>
        <begin position="173"/>
        <end position="376"/>
    </location>
</feature>
<evidence type="ECO:0000256" key="14">
    <source>
        <dbReference type="ARBA" id="ARBA00073220"/>
    </source>
</evidence>
<feature type="binding site" evidence="15">
    <location>
        <begin position="484"/>
        <end position="491"/>
    </location>
    <ligand>
        <name>ATP</name>
        <dbReference type="ChEBI" id="CHEBI:30616"/>
    </ligand>
</feature>
<dbReference type="GO" id="GO:0033624">
    <property type="term" value="P:negative regulation of integrin activation"/>
    <property type="evidence" value="ECO:0007669"/>
    <property type="project" value="Ensembl"/>
</dbReference>
<dbReference type="GO" id="GO:0090543">
    <property type="term" value="C:Flemming body"/>
    <property type="evidence" value="ECO:0007669"/>
    <property type="project" value="Ensembl"/>
</dbReference>
<dbReference type="GO" id="GO:0008284">
    <property type="term" value="P:positive regulation of cell population proliferation"/>
    <property type="evidence" value="ECO:0007669"/>
    <property type="project" value="Ensembl"/>
</dbReference>
<evidence type="ECO:0000256" key="5">
    <source>
        <dbReference type="ARBA" id="ARBA00022553"/>
    </source>
</evidence>
<dbReference type="GO" id="GO:0043524">
    <property type="term" value="P:negative regulation of neuron apoptotic process"/>
    <property type="evidence" value="ECO:0007669"/>
    <property type="project" value="Ensembl"/>
</dbReference>
<dbReference type="GO" id="GO:0007018">
    <property type="term" value="P:microtubule-based movement"/>
    <property type="evidence" value="ECO:0007669"/>
    <property type="project" value="InterPro"/>
</dbReference>
<dbReference type="GO" id="GO:1903429">
    <property type="term" value="P:regulation of cell maturation"/>
    <property type="evidence" value="ECO:0007669"/>
    <property type="project" value="Ensembl"/>
</dbReference>